<dbReference type="AlphaFoldDB" id="A0A508ZYC6"/>
<gene>
    <name evidence="1" type="ORF">NCTC11678_03278</name>
</gene>
<dbReference type="RefSeq" id="WP_040172221.1">
    <property type="nucleotide sequence ID" value="NZ_CABDVY010000003.1"/>
</dbReference>
<organism evidence="1">
    <name type="scientific">Klebsiella pneumoniae</name>
    <dbReference type="NCBI Taxonomy" id="573"/>
    <lineage>
        <taxon>Bacteria</taxon>
        <taxon>Pseudomonadati</taxon>
        <taxon>Pseudomonadota</taxon>
        <taxon>Gammaproteobacteria</taxon>
        <taxon>Enterobacterales</taxon>
        <taxon>Enterobacteriaceae</taxon>
        <taxon>Klebsiella/Raoultella group</taxon>
        <taxon>Klebsiella</taxon>
        <taxon>Klebsiella pneumoniae complex</taxon>
    </lineage>
</organism>
<name>A0A508ZYC6_KLEPN</name>
<proteinExistence type="predicted"/>
<sequence length="166" mass="18549">MSHFDDLCQLSFAVEEKKKDVERLIKREATRLVSFYKGWLGLPAEHWIDERGERRPYVDVGFIGSGGTFQPARINEMPMQTDGTLQMVLRTATGSDRDLPAVTVPVKLEVMSAGGDGIDVAISVDNDKPITVFVMGTDEYSYSEVALKIKSHIQKAIQKRYPASLK</sequence>
<reference evidence="1" key="1">
    <citation type="submission" date="2018-06" db="EMBL/GenBank/DDBJ databases">
        <authorList>
            <consortium name="Pathogen Informatics"/>
        </authorList>
    </citation>
    <scope>NUCLEOTIDE SEQUENCE</scope>
    <source>
        <strain evidence="1">NCTC11678</strain>
    </source>
</reference>
<dbReference type="EMBL" id="CABFNL010000002">
    <property type="protein sequence ID" value="VUA78636.1"/>
    <property type="molecule type" value="Genomic_DNA"/>
</dbReference>
<evidence type="ECO:0000313" key="1">
    <source>
        <dbReference type="EMBL" id="VUA78636.1"/>
    </source>
</evidence>
<protein>
    <submittedName>
        <fullName evidence="1">Uncharacterized protein</fullName>
    </submittedName>
</protein>
<accession>A0A508ZYC6</accession>